<dbReference type="InterPro" id="IPR026881">
    <property type="entry name" value="WYL_dom"/>
</dbReference>
<evidence type="ECO:0000259" key="3">
    <source>
        <dbReference type="Pfam" id="PF25583"/>
    </source>
</evidence>
<feature type="region of interest" description="Disordered" evidence="1">
    <location>
        <begin position="344"/>
        <end position="365"/>
    </location>
</feature>
<protein>
    <submittedName>
        <fullName evidence="4">WYL domain-containing protein</fullName>
    </submittedName>
</protein>
<accession>A0A853EG99</accession>
<organism evidence="4 5">
    <name type="scientific">Actinomyces bowdenii</name>
    <dbReference type="NCBI Taxonomy" id="131109"/>
    <lineage>
        <taxon>Bacteria</taxon>
        <taxon>Bacillati</taxon>
        <taxon>Actinomycetota</taxon>
        <taxon>Actinomycetes</taxon>
        <taxon>Actinomycetales</taxon>
        <taxon>Actinomycetaceae</taxon>
        <taxon>Actinomyces</taxon>
    </lineage>
</organism>
<proteinExistence type="predicted"/>
<reference evidence="4 5" key="1">
    <citation type="submission" date="2020-07" db="EMBL/GenBank/DDBJ databases">
        <title>MOT database genomes.</title>
        <authorList>
            <person name="Joseph S."/>
            <person name="Aduse-Opoku J."/>
            <person name="Hashim A."/>
            <person name="Wade W."/>
            <person name="Curtis M."/>
        </authorList>
    </citation>
    <scope>NUCLEOTIDE SEQUENCE [LARGE SCALE GENOMIC DNA]</scope>
    <source>
        <strain evidence="4 5">WMus004</strain>
    </source>
</reference>
<evidence type="ECO:0000259" key="2">
    <source>
        <dbReference type="Pfam" id="PF13280"/>
    </source>
</evidence>
<feature type="domain" description="WYL" evidence="2">
    <location>
        <begin position="165"/>
        <end position="227"/>
    </location>
</feature>
<evidence type="ECO:0000313" key="4">
    <source>
        <dbReference type="EMBL" id="NYS68368.1"/>
    </source>
</evidence>
<dbReference type="Pfam" id="PF25583">
    <property type="entry name" value="WCX"/>
    <property type="match status" value="1"/>
</dbReference>
<sequence length="365" mass="38894">MSEQSRSAEERLVNLLLTLRNTRRGMSAEEVLAAVPGYEADHADSARRKFERDKETLRELGIALSTRGEADEPRYRISEEDYVLPELRLDASQAAALDLAASAWRHGSLPATARRALIKLRAVAEEPPGPADVSRAEQPSRAPHPPAPLGVGELSADLSGEQIPEALIAAVDERRLVSFDYLSAHSGASSMRTVEPHHLRMSQGAWYLDAVEAATGQERTFNLARLSGRITVQDPPGAFVRRPRTAPSSQRALLAVRPGRALSLRLAGEEVEAGAALAGADAPPLPEGALEGRDLIAVDYEDRFSFAGALASMGDAVLVLAPAQLRRSVVDHLRAAAQLEAVREGAADTAAQPAGAGRTAGRRGA</sequence>
<name>A0A853EG99_9ACTO</name>
<dbReference type="InterPro" id="IPR051534">
    <property type="entry name" value="CBASS_pafABC_assoc_protein"/>
</dbReference>
<evidence type="ECO:0000256" key="1">
    <source>
        <dbReference type="SAM" id="MobiDB-lite"/>
    </source>
</evidence>
<feature type="compositionally biased region" description="Low complexity" evidence="1">
    <location>
        <begin position="347"/>
        <end position="359"/>
    </location>
</feature>
<feature type="region of interest" description="Disordered" evidence="1">
    <location>
        <begin position="126"/>
        <end position="153"/>
    </location>
</feature>
<gene>
    <name evidence="4" type="ORF">HZZ05_02310</name>
</gene>
<dbReference type="RefSeq" id="WP_179899710.1">
    <property type="nucleotide sequence ID" value="NZ_JACBXV010000015.1"/>
</dbReference>
<dbReference type="PANTHER" id="PTHR34580:SF3">
    <property type="entry name" value="PROTEIN PAFB"/>
    <property type="match status" value="1"/>
</dbReference>
<dbReference type="Proteomes" id="UP000572528">
    <property type="component" value="Unassembled WGS sequence"/>
</dbReference>
<dbReference type="InterPro" id="IPR057727">
    <property type="entry name" value="WCX_dom"/>
</dbReference>
<evidence type="ECO:0000313" key="5">
    <source>
        <dbReference type="Proteomes" id="UP000572528"/>
    </source>
</evidence>
<feature type="domain" description="WCX" evidence="3">
    <location>
        <begin position="291"/>
        <end position="337"/>
    </location>
</feature>
<dbReference type="EMBL" id="JACBXV010000015">
    <property type="protein sequence ID" value="NYS68368.1"/>
    <property type="molecule type" value="Genomic_DNA"/>
</dbReference>
<comment type="caution">
    <text evidence="4">The sequence shown here is derived from an EMBL/GenBank/DDBJ whole genome shotgun (WGS) entry which is preliminary data.</text>
</comment>
<dbReference type="PANTHER" id="PTHR34580">
    <property type="match status" value="1"/>
</dbReference>
<dbReference type="AlphaFoldDB" id="A0A853EG99"/>
<dbReference type="Pfam" id="PF13280">
    <property type="entry name" value="WYL"/>
    <property type="match status" value="1"/>
</dbReference>
<dbReference type="PROSITE" id="PS52050">
    <property type="entry name" value="WYL"/>
    <property type="match status" value="1"/>
</dbReference>